<evidence type="ECO:0000313" key="2">
    <source>
        <dbReference type="Proteomes" id="UP000295543"/>
    </source>
</evidence>
<name>A0A4R5UCN2_9GAMM</name>
<dbReference type="OrthoDB" id="5976123at2"/>
<dbReference type="Proteomes" id="UP000295543">
    <property type="component" value="Unassembled WGS sequence"/>
</dbReference>
<dbReference type="AlphaFoldDB" id="A0A4R5UCN2"/>
<evidence type="ECO:0000313" key="1">
    <source>
        <dbReference type="EMBL" id="TDK32836.1"/>
    </source>
</evidence>
<gene>
    <name evidence="1" type="ORF">E2F49_01885</name>
</gene>
<organism evidence="1 2">
    <name type="scientific">Luteimonas terrae</name>
    <dbReference type="NCBI Taxonomy" id="1530191"/>
    <lineage>
        <taxon>Bacteria</taxon>
        <taxon>Pseudomonadati</taxon>
        <taxon>Pseudomonadota</taxon>
        <taxon>Gammaproteobacteria</taxon>
        <taxon>Lysobacterales</taxon>
        <taxon>Lysobacteraceae</taxon>
        <taxon>Luteimonas</taxon>
    </lineage>
</organism>
<comment type="caution">
    <text evidence="1">The sequence shown here is derived from an EMBL/GenBank/DDBJ whole genome shotgun (WGS) entry which is preliminary data.</text>
</comment>
<accession>A0A4R5UCN2</accession>
<dbReference type="RefSeq" id="WP_133392377.1">
    <property type="nucleotide sequence ID" value="NZ_SMTG01000002.1"/>
</dbReference>
<sequence>MSHLPYNPVTLAEMTRAAQADRPDADWHELEPMLRAQWDQAPRAVAWEDVRDVAASHYRLMRGLPDVAPVVALGMDAPEVIR</sequence>
<reference evidence="1 2" key="1">
    <citation type="submission" date="2019-03" db="EMBL/GenBank/DDBJ databases">
        <title>Luteimonas zhaokaii sp.nov., isolated from the rectal contents of Plateau pika in Yushu, Qinghai Province, China.</title>
        <authorList>
            <person name="Zhang G."/>
        </authorList>
    </citation>
    <scope>NUCLEOTIDE SEQUENCE [LARGE SCALE GENOMIC DNA]</scope>
    <source>
        <strain evidence="1 2">THG-MD21</strain>
    </source>
</reference>
<dbReference type="EMBL" id="SMTG01000002">
    <property type="protein sequence ID" value="TDK32836.1"/>
    <property type="molecule type" value="Genomic_DNA"/>
</dbReference>
<proteinExistence type="predicted"/>
<protein>
    <submittedName>
        <fullName evidence="1">Uncharacterized protein</fullName>
    </submittedName>
</protein>
<keyword evidence="2" id="KW-1185">Reference proteome</keyword>